<accession>A0ABW4KKQ8</accession>
<sequence>MRKPIIAGNWKMHKTMEEALDFSDKVKGLVPSNGQVETVICAPFLFLDRLVRGVDGYHIKIGAQTMHYEEKGAYTGEISPAALKGIGVSYVILGHSERREWYNETDEAVNKKVLSAFQFGLTPIVCVGESLEQRNKGETNRHVESQVSKALQGLTEEQAKQVVIAYEPIWAIGTGKSSTAEGAEEVCSQIRQTVKNQFSKDAADSVRIQYGGSVKPENIREFMDCPNIDGALVGGASLKPDSFLSLLEATVHE</sequence>
<dbReference type="Pfam" id="PF00121">
    <property type="entry name" value="TIM"/>
    <property type="match status" value="1"/>
</dbReference>
<evidence type="ECO:0000256" key="6">
    <source>
        <dbReference type="HAMAP-Rule" id="MF_00147"/>
    </source>
</evidence>
<feature type="binding site" evidence="6">
    <location>
        <begin position="234"/>
        <end position="235"/>
    </location>
    <ligand>
        <name>substrate</name>
    </ligand>
</feature>
<name>A0ABW4KKQ8_9BACI</name>
<evidence type="ECO:0000256" key="7">
    <source>
        <dbReference type="RuleBase" id="RU363013"/>
    </source>
</evidence>
<dbReference type="InterPro" id="IPR035990">
    <property type="entry name" value="TIM_sf"/>
</dbReference>
<comment type="function">
    <text evidence="6">Involved in the gluconeogenesis. Catalyzes stereospecifically the conversion of dihydroxyacetone phosphate (DHAP) to D-glyceraldehyde-3-phosphate (G3P).</text>
</comment>
<feature type="binding site" evidence="6">
    <location>
        <position position="213"/>
    </location>
    <ligand>
        <name>substrate</name>
    </ligand>
</feature>
<organism evidence="8 9">
    <name type="scientific">Siminovitchia sediminis</name>
    <dbReference type="NCBI Taxonomy" id="1274353"/>
    <lineage>
        <taxon>Bacteria</taxon>
        <taxon>Bacillati</taxon>
        <taxon>Bacillota</taxon>
        <taxon>Bacilli</taxon>
        <taxon>Bacillales</taxon>
        <taxon>Bacillaceae</taxon>
        <taxon>Siminovitchia</taxon>
    </lineage>
</organism>
<proteinExistence type="inferred from homology"/>
<comment type="catalytic activity">
    <reaction evidence="6 7">
        <text>D-glyceraldehyde 3-phosphate = dihydroxyacetone phosphate</text>
        <dbReference type="Rhea" id="RHEA:18585"/>
        <dbReference type="ChEBI" id="CHEBI:57642"/>
        <dbReference type="ChEBI" id="CHEBI:59776"/>
        <dbReference type="EC" id="5.3.1.1"/>
    </reaction>
</comment>
<evidence type="ECO:0000256" key="1">
    <source>
        <dbReference type="ARBA" id="ARBA00007422"/>
    </source>
</evidence>
<feature type="binding site" evidence="6">
    <location>
        <begin position="9"/>
        <end position="11"/>
    </location>
    <ligand>
        <name>substrate</name>
    </ligand>
</feature>
<dbReference type="RefSeq" id="WP_380775996.1">
    <property type="nucleotide sequence ID" value="NZ_JBHUEO010000113.1"/>
</dbReference>
<keyword evidence="2 6" id="KW-0312">Gluconeogenesis</keyword>
<dbReference type="PANTHER" id="PTHR21139">
    <property type="entry name" value="TRIOSEPHOSPHATE ISOMERASE"/>
    <property type="match status" value="1"/>
</dbReference>
<feature type="active site" description="Proton acceptor" evidence="6">
    <location>
        <position position="167"/>
    </location>
</feature>
<evidence type="ECO:0000256" key="2">
    <source>
        <dbReference type="ARBA" id="ARBA00022432"/>
    </source>
</evidence>
<dbReference type="PANTHER" id="PTHR21139:SF42">
    <property type="entry name" value="TRIOSEPHOSPHATE ISOMERASE"/>
    <property type="match status" value="1"/>
</dbReference>
<evidence type="ECO:0000256" key="5">
    <source>
        <dbReference type="ARBA" id="ARBA00023235"/>
    </source>
</evidence>
<dbReference type="Proteomes" id="UP001597301">
    <property type="component" value="Unassembled WGS sequence"/>
</dbReference>
<feature type="binding site" evidence="6">
    <location>
        <position position="173"/>
    </location>
    <ligand>
        <name>substrate</name>
    </ligand>
</feature>
<comment type="pathway">
    <text evidence="6 7">Carbohydrate biosynthesis; gluconeogenesis.</text>
</comment>
<protein>
    <recommendedName>
        <fullName evidence="6 7">Triosephosphate isomerase</fullName>
        <shortName evidence="6">TIM</shortName>
        <shortName evidence="6">TPI</shortName>
        <ecNumber evidence="6 7">5.3.1.1</ecNumber>
    </recommendedName>
    <alternativeName>
        <fullName evidence="6">Triose-phosphate isomerase</fullName>
    </alternativeName>
</protein>
<dbReference type="HAMAP" id="MF_00147_B">
    <property type="entry name" value="TIM_B"/>
    <property type="match status" value="1"/>
</dbReference>
<feature type="modified residue" description="Phosphoserine" evidence="6">
    <location>
        <position position="213"/>
    </location>
</feature>
<keyword evidence="4 6" id="KW-0324">Glycolysis</keyword>
<dbReference type="PROSITE" id="PS51440">
    <property type="entry name" value="TIM_2"/>
    <property type="match status" value="1"/>
</dbReference>
<comment type="pathway">
    <text evidence="6 7">Carbohydrate degradation; glycolysis; D-glyceraldehyde 3-phosphate from glycerone phosphate: step 1/1.</text>
</comment>
<evidence type="ECO:0000313" key="9">
    <source>
        <dbReference type="Proteomes" id="UP001597301"/>
    </source>
</evidence>
<dbReference type="CDD" id="cd00311">
    <property type="entry name" value="TIM"/>
    <property type="match status" value="1"/>
</dbReference>
<dbReference type="NCBIfam" id="TIGR00419">
    <property type="entry name" value="tim"/>
    <property type="match status" value="1"/>
</dbReference>
<dbReference type="InterPro" id="IPR022896">
    <property type="entry name" value="TrioseP_Isoase_bac/euk"/>
</dbReference>
<comment type="subcellular location">
    <subcellularLocation>
        <location evidence="6 7">Cytoplasm</location>
    </subcellularLocation>
</comment>
<evidence type="ECO:0000256" key="3">
    <source>
        <dbReference type="ARBA" id="ARBA00022490"/>
    </source>
</evidence>
<reference evidence="9" key="1">
    <citation type="journal article" date="2019" name="Int. J. Syst. Evol. Microbiol.">
        <title>The Global Catalogue of Microorganisms (GCM) 10K type strain sequencing project: providing services to taxonomists for standard genome sequencing and annotation.</title>
        <authorList>
            <consortium name="The Broad Institute Genomics Platform"/>
            <consortium name="The Broad Institute Genome Sequencing Center for Infectious Disease"/>
            <person name="Wu L."/>
            <person name="Ma J."/>
        </authorList>
    </citation>
    <scope>NUCLEOTIDE SEQUENCE [LARGE SCALE GENOMIC DNA]</scope>
    <source>
        <strain evidence="9">CGMCC 1.12295</strain>
    </source>
</reference>
<dbReference type="InterPro" id="IPR000652">
    <property type="entry name" value="Triosephosphate_isomerase"/>
</dbReference>
<comment type="subunit">
    <text evidence="6 7">Homodimer.</text>
</comment>
<feature type="active site" description="Electrophile" evidence="6">
    <location>
        <position position="95"/>
    </location>
</feature>
<keyword evidence="3 6" id="KW-0963">Cytoplasm</keyword>
<dbReference type="GO" id="GO:0004807">
    <property type="term" value="F:triose-phosphate isomerase activity"/>
    <property type="evidence" value="ECO:0007669"/>
    <property type="project" value="UniProtKB-EC"/>
</dbReference>
<evidence type="ECO:0000256" key="4">
    <source>
        <dbReference type="ARBA" id="ARBA00023152"/>
    </source>
</evidence>
<dbReference type="InterPro" id="IPR013785">
    <property type="entry name" value="Aldolase_TIM"/>
</dbReference>
<dbReference type="InterPro" id="IPR020861">
    <property type="entry name" value="Triosephosphate_isomerase_AS"/>
</dbReference>
<dbReference type="EC" id="5.3.1.1" evidence="6 7"/>
<keyword evidence="6" id="KW-0597">Phosphoprotein</keyword>
<dbReference type="PROSITE" id="PS00171">
    <property type="entry name" value="TIM_1"/>
    <property type="match status" value="1"/>
</dbReference>
<evidence type="ECO:0000313" key="8">
    <source>
        <dbReference type="EMBL" id="MFD1708585.1"/>
    </source>
</evidence>
<comment type="caution">
    <text evidence="8">The sequence shown here is derived from an EMBL/GenBank/DDBJ whole genome shotgun (WGS) entry which is preliminary data.</text>
</comment>
<dbReference type="Gene3D" id="3.20.20.70">
    <property type="entry name" value="Aldolase class I"/>
    <property type="match status" value="1"/>
</dbReference>
<comment type="similarity">
    <text evidence="1 6 7">Belongs to the triosephosphate isomerase family.</text>
</comment>
<keyword evidence="9" id="KW-1185">Reference proteome</keyword>
<dbReference type="SUPFAM" id="SSF51351">
    <property type="entry name" value="Triosephosphate isomerase (TIM)"/>
    <property type="match status" value="1"/>
</dbReference>
<gene>
    <name evidence="6 8" type="primary">tpiA</name>
    <name evidence="8" type="ORF">ACFSCZ_18080</name>
</gene>
<dbReference type="EMBL" id="JBHUEO010000113">
    <property type="protein sequence ID" value="MFD1708585.1"/>
    <property type="molecule type" value="Genomic_DNA"/>
</dbReference>
<keyword evidence="5 6" id="KW-0413">Isomerase</keyword>